<keyword evidence="3 4" id="KW-0067">ATP-binding</keyword>
<dbReference type="EMBL" id="CP117812">
    <property type="protein sequence ID" value="WDE98168.1"/>
    <property type="molecule type" value="Genomic_DNA"/>
</dbReference>
<dbReference type="GO" id="GO:0030272">
    <property type="term" value="F:5-formyltetrahydrofolate cyclo-ligase activity"/>
    <property type="evidence" value="ECO:0007669"/>
    <property type="project" value="UniProtKB-EC"/>
</dbReference>
<protein>
    <recommendedName>
        <fullName evidence="4">5-formyltetrahydrofolate cyclo-ligase</fullName>
        <ecNumber evidence="4">6.3.3.2</ecNumber>
    </recommendedName>
</protein>
<dbReference type="Proteomes" id="UP001214250">
    <property type="component" value="Chromosome 2"/>
</dbReference>
<gene>
    <name evidence="5" type="ORF">PQO03_20335</name>
</gene>
<keyword evidence="4" id="KW-0460">Magnesium</keyword>
<evidence type="ECO:0000256" key="3">
    <source>
        <dbReference type="ARBA" id="ARBA00022840"/>
    </source>
</evidence>
<sequence>MTEKKLLRKEMRNEIARKINLDFTCDHLEACLKAWTSFKNKTVALYCADPQELDLLSLFPESQILLPRFKEVTKLYDFSLWSGKKEDLREGPFGILEPRKLEELDVIDFCFIPGIAFDRVGNRLGRGGGFYDRLLAKYAIGTKVGVCHDFQLLGKIPKEEHDYVMDFLLSPSGLIKCDRKQII</sequence>
<keyword evidence="4" id="KW-0479">Metal-binding</keyword>
<keyword evidence="5" id="KW-0436">Ligase</keyword>
<keyword evidence="2 4" id="KW-0547">Nucleotide-binding</keyword>
<comment type="similarity">
    <text evidence="1 4">Belongs to the 5-formyltetrahydrofolate cyclo-ligase family.</text>
</comment>
<dbReference type="RefSeq" id="WP_274152984.1">
    <property type="nucleotide sequence ID" value="NZ_CP117812.1"/>
</dbReference>
<dbReference type="EC" id="6.3.3.2" evidence="4"/>
<evidence type="ECO:0000313" key="6">
    <source>
        <dbReference type="Proteomes" id="UP001214250"/>
    </source>
</evidence>
<dbReference type="SUPFAM" id="SSF100950">
    <property type="entry name" value="NagB/RpiA/CoA transferase-like"/>
    <property type="match status" value="1"/>
</dbReference>
<reference evidence="5 6" key="1">
    <citation type="submission" date="2023-02" db="EMBL/GenBank/DDBJ databases">
        <title>Genome sequence of Lentisphaera profundi SAORIC-696.</title>
        <authorList>
            <person name="Kim e."/>
            <person name="Cho J.-C."/>
            <person name="Choi A."/>
            <person name="Kang I."/>
        </authorList>
    </citation>
    <scope>NUCLEOTIDE SEQUENCE [LARGE SCALE GENOMIC DNA]</scope>
    <source>
        <strain evidence="5 6">SAORIC-696</strain>
    </source>
</reference>
<dbReference type="InterPro" id="IPR024185">
    <property type="entry name" value="FTHF_cligase-like_sf"/>
</dbReference>
<dbReference type="InterPro" id="IPR037171">
    <property type="entry name" value="NagB/RpiA_transferase-like"/>
</dbReference>
<name>A0ABY7VY16_9BACT</name>
<comment type="catalytic activity">
    <reaction evidence="4">
        <text>(6S)-5-formyl-5,6,7,8-tetrahydrofolate + ATP = (6R)-5,10-methenyltetrahydrofolate + ADP + phosphate</text>
        <dbReference type="Rhea" id="RHEA:10488"/>
        <dbReference type="ChEBI" id="CHEBI:30616"/>
        <dbReference type="ChEBI" id="CHEBI:43474"/>
        <dbReference type="ChEBI" id="CHEBI:57455"/>
        <dbReference type="ChEBI" id="CHEBI:57457"/>
        <dbReference type="ChEBI" id="CHEBI:456216"/>
        <dbReference type="EC" id="6.3.3.2"/>
    </reaction>
</comment>
<dbReference type="Gene3D" id="3.40.50.10420">
    <property type="entry name" value="NagB/RpiA/CoA transferase-like"/>
    <property type="match status" value="1"/>
</dbReference>
<evidence type="ECO:0000313" key="5">
    <source>
        <dbReference type="EMBL" id="WDE98168.1"/>
    </source>
</evidence>
<evidence type="ECO:0000256" key="1">
    <source>
        <dbReference type="ARBA" id="ARBA00010638"/>
    </source>
</evidence>
<accession>A0ABY7VY16</accession>
<evidence type="ECO:0000256" key="4">
    <source>
        <dbReference type="RuleBase" id="RU361279"/>
    </source>
</evidence>
<dbReference type="NCBIfam" id="TIGR02727">
    <property type="entry name" value="MTHFS_bact"/>
    <property type="match status" value="1"/>
</dbReference>
<keyword evidence="6" id="KW-1185">Reference proteome</keyword>
<proteinExistence type="inferred from homology"/>
<comment type="cofactor">
    <cofactor evidence="4">
        <name>Mg(2+)</name>
        <dbReference type="ChEBI" id="CHEBI:18420"/>
    </cofactor>
</comment>
<dbReference type="PIRSF" id="PIRSF006806">
    <property type="entry name" value="FTHF_cligase"/>
    <property type="match status" value="1"/>
</dbReference>
<dbReference type="PANTHER" id="PTHR23407">
    <property type="entry name" value="ATPASE INHIBITOR/5-FORMYLTETRAHYDROFOLATE CYCLO-LIGASE"/>
    <property type="match status" value="1"/>
</dbReference>
<dbReference type="PANTHER" id="PTHR23407:SF1">
    <property type="entry name" value="5-FORMYLTETRAHYDROFOLATE CYCLO-LIGASE"/>
    <property type="match status" value="1"/>
</dbReference>
<dbReference type="Pfam" id="PF01812">
    <property type="entry name" value="5-FTHF_cyc-lig"/>
    <property type="match status" value="1"/>
</dbReference>
<evidence type="ECO:0000256" key="2">
    <source>
        <dbReference type="ARBA" id="ARBA00022741"/>
    </source>
</evidence>
<dbReference type="InterPro" id="IPR002698">
    <property type="entry name" value="FTHF_cligase"/>
</dbReference>
<organism evidence="5 6">
    <name type="scientific">Lentisphaera profundi</name>
    <dbReference type="NCBI Taxonomy" id="1658616"/>
    <lineage>
        <taxon>Bacteria</taxon>
        <taxon>Pseudomonadati</taxon>
        <taxon>Lentisphaerota</taxon>
        <taxon>Lentisphaeria</taxon>
        <taxon>Lentisphaerales</taxon>
        <taxon>Lentisphaeraceae</taxon>
        <taxon>Lentisphaera</taxon>
    </lineage>
</organism>